<dbReference type="OrthoDB" id="2240312at2759"/>
<keyword evidence="3" id="KW-1185">Reference proteome</keyword>
<feature type="region of interest" description="Disordered" evidence="1">
    <location>
        <begin position="136"/>
        <end position="250"/>
    </location>
</feature>
<dbReference type="Proteomes" id="UP000807342">
    <property type="component" value="Unassembled WGS sequence"/>
</dbReference>
<sequence length="481" mass="53408">MAAQRMSPEQGGLSIYSTIFDQHVEETQRHLQGAALGGSPKELLPPAPVIGSVLWSPTEMDAFFHALTVHSRFRLELIAACVKTKNVLEVVEYLNALDEGSQRHKPEHSYGRDLPPAREMSKEWIAWEEKHAELLHADKSSRGTTTLQARAPRQRKHQQTADGGENAGNFALKPGESTERELSPISRRRLQKRMSMRRRRARERGEVVNTTLSPLKVGRPSKVTRTPNSKPKPKPKSNISIHPPNKSLGANNMVSQPCGQMSANTEPGMNIIPVISGVAGTLDERSAPSGGQMLINLPNLRNFLRFHTGLYDKRLLNGNEDVDTRVIDALVIMTGDFVGDIIGRAVILSEERKKMKGSIKVWRQEVGESDTDIIKQSITQTVLESMNFGVKTRKECLRNFLSSLDMPTGNGVAAASPESDEELTLPVHPFPLPRIVSPSEKEDGLFDDDSVDFQNDRTLNQEDSLADQVSEALLRNRAKLE</sequence>
<feature type="compositionally biased region" description="Basic residues" evidence="1">
    <location>
        <begin position="186"/>
        <end position="202"/>
    </location>
</feature>
<dbReference type="GO" id="GO:0042790">
    <property type="term" value="P:nucleolar large rRNA transcription by RNA polymerase I"/>
    <property type="evidence" value="ECO:0007669"/>
    <property type="project" value="InterPro"/>
</dbReference>
<dbReference type="InterPro" id="IPR009057">
    <property type="entry name" value="Homeodomain-like_sf"/>
</dbReference>
<dbReference type="PANTHER" id="PTHR28079">
    <property type="entry name" value="RNA POLYMERASE I-SPECIFIC TRANSCRIPTION INITIATION FACTOR RRN5"/>
    <property type="match status" value="1"/>
</dbReference>
<gene>
    <name evidence="2" type="ORF">P691DRAFT_771543</name>
</gene>
<name>A0A9P5XL28_9AGAR</name>
<evidence type="ECO:0000313" key="3">
    <source>
        <dbReference type="Proteomes" id="UP000807342"/>
    </source>
</evidence>
<dbReference type="GO" id="GO:0000500">
    <property type="term" value="C:RNA polymerase I upstream activating factor complex"/>
    <property type="evidence" value="ECO:0007669"/>
    <property type="project" value="InterPro"/>
</dbReference>
<evidence type="ECO:0000313" key="2">
    <source>
        <dbReference type="EMBL" id="KAF9453378.1"/>
    </source>
</evidence>
<organism evidence="2 3">
    <name type="scientific">Macrolepiota fuliginosa MF-IS2</name>
    <dbReference type="NCBI Taxonomy" id="1400762"/>
    <lineage>
        <taxon>Eukaryota</taxon>
        <taxon>Fungi</taxon>
        <taxon>Dikarya</taxon>
        <taxon>Basidiomycota</taxon>
        <taxon>Agaricomycotina</taxon>
        <taxon>Agaricomycetes</taxon>
        <taxon>Agaricomycetidae</taxon>
        <taxon>Agaricales</taxon>
        <taxon>Agaricineae</taxon>
        <taxon>Agaricaceae</taxon>
        <taxon>Macrolepiota</taxon>
    </lineage>
</organism>
<dbReference type="AlphaFoldDB" id="A0A9P5XL28"/>
<dbReference type="InterPro" id="IPR039601">
    <property type="entry name" value="Rrn5"/>
</dbReference>
<protein>
    <submittedName>
        <fullName evidence="2">Uncharacterized protein</fullName>
    </submittedName>
</protein>
<dbReference type="GO" id="GO:0000182">
    <property type="term" value="F:rDNA binding"/>
    <property type="evidence" value="ECO:0007669"/>
    <property type="project" value="TreeGrafter"/>
</dbReference>
<dbReference type="EMBL" id="MU151062">
    <property type="protein sequence ID" value="KAF9453378.1"/>
    <property type="molecule type" value="Genomic_DNA"/>
</dbReference>
<comment type="caution">
    <text evidence="2">The sequence shown here is derived from an EMBL/GenBank/DDBJ whole genome shotgun (WGS) entry which is preliminary data.</text>
</comment>
<proteinExistence type="predicted"/>
<dbReference type="GO" id="GO:0006361">
    <property type="term" value="P:transcription initiation at RNA polymerase I promoter"/>
    <property type="evidence" value="ECO:0007669"/>
    <property type="project" value="TreeGrafter"/>
</dbReference>
<dbReference type="GO" id="GO:0001181">
    <property type="term" value="F:RNA polymerase I general transcription initiation factor activity"/>
    <property type="evidence" value="ECO:0007669"/>
    <property type="project" value="TreeGrafter"/>
</dbReference>
<evidence type="ECO:0000256" key="1">
    <source>
        <dbReference type="SAM" id="MobiDB-lite"/>
    </source>
</evidence>
<dbReference type="PANTHER" id="PTHR28079:SF1">
    <property type="entry name" value="RNA POLYMERASE I-SPECIFIC TRANSCRIPTION INITIATION FACTOR RRN5"/>
    <property type="match status" value="1"/>
</dbReference>
<accession>A0A9P5XL28</accession>
<dbReference type="Gene3D" id="1.10.10.60">
    <property type="entry name" value="Homeodomain-like"/>
    <property type="match status" value="1"/>
</dbReference>
<dbReference type="SUPFAM" id="SSF46689">
    <property type="entry name" value="Homeodomain-like"/>
    <property type="match status" value="1"/>
</dbReference>
<reference evidence="2" key="1">
    <citation type="submission" date="2020-11" db="EMBL/GenBank/DDBJ databases">
        <authorList>
            <consortium name="DOE Joint Genome Institute"/>
            <person name="Ahrendt S."/>
            <person name="Riley R."/>
            <person name="Andreopoulos W."/>
            <person name="Labutti K."/>
            <person name="Pangilinan J."/>
            <person name="Ruiz-Duenas F.J."/>
            <person name="Barrasa J.M."/>
            <person name="Sanchez-Garcia M."/>
            <person name="Camarero S."/>
            <person name="Miyauchi S."/>
            <person name="Serrano A."/>
            <person name="Linde D."/>
            <person name="Babiker R."/>
            <person name="Drula E."/>
            <person name="Ayuso-Fernandez I."/>
            <person name="Pacheco R."/>
            <person name="Padilla G."/>
            <person name="Ferreira P."/>
            <person name="Barriuso J."/>
            <person name="Kellner H."/>
            <person name="Castanera R."/>
            <person name="Alfaro M."/>
            <person name="Ramirez L."/>
            <person name="Pisabarro A.G."/>
            <person name="Kuo A."/>
            <person name="Tritt A."/>
            <person name="Lipzen A."/>
            <person name="He G."/>
            <person name="Yan M."/>
            <person name="Ng V."/>
            <person name="Cullen D."/>
            <person name="Martin F."/>
            <person name="Rosso M.-N."/>
            <person name="Henrissat B."/>
            <person name="Hibbett D."/>
            <person name="Martinez A.T."/>
            <person name="Grigoriev I.V."/>
        </authorList>
    </citation>
    <scope>NUCLEOTIDE SEQUENCE</scope>
    <source>
        <strain evidence="2">MF-IS2</strain>
    </source>
</reference>